<evidence type="ECO:0000256" key="2">
    <source>
        <dbReference type="ARBA" id="ARBA00001933"/>
    </source>
</evidence>
<dbReference type="InterPro" id="IPR039429">
    <property type="entry name" value="SHMT-like_dom"/>
</dbReference>
<feature type="binding site" evidence="12">
    <location>
        <begin position="120"/>
        <end position="122"/>
    </location>
    <ligand>
        <name>(6S)-5,6,7,8-tetrahydrofolate</name>
        <dbReference type="ChEBI" id="CHEBI:57453"/>
    </ligand>
</feature>
<protein>
    <recommendedName>
        <fullName evidence="12">Serine hydroxymethyltransferase</fullName>
        <shortName evidence="12">SHMT</shortName>
        <shortName evidence="12">Serine methylase</shortName>
        <ecNumber evidence="12">2.1.2.1</ecNumber>
    </recommendedName>
</protein>
<dbReference type="GO" id="GO:0032259">
    <property type="term" value="P:methylation"/>
    <property type="evidence" value="ECO:0007669"/>
    <property type="project" value="UniProtKB-KW"/>
</dbReference>
<sequence>MSIKHNDPIVFEALENEKNRQRYTLELIASENFVSSDVLAAMGSEATNKYAEGYPGKRYYGGCEFVDVIEQEALHRLTKLFGAAYGNVQPHSGAQANLAVFYSLLEPGDKIMGMDLSHGGHLTHGSPVSISGKWFDVVSYKVRKDNHLIDYDELERLALEEKPKLIIAGISAYPRVIDFARFKDIADKAGAKLMVDMAHIAGLVAAGEHPSPFPHADVVTSTTHKTLRGPRGGIILTNDEEISKRINKAVFPGIQGGPHMHIIAAKAVAFQEALQPSFKEYTKQTVENAKTLGMELQRKGAALVSGGTDNHLVLMDVRPWDLTGKEAEQLLEQAGITANKNTIPYDPQSPFVTSGIRMGTPALTTRGMKEADMIDIAQIIADVLKSKGDRMVLEHAKKAVKTICEKYPLFQPSIYA</sequence>
<feature type="binding site" evidence="12">
    <location>
        <position position="240"/>
    </location>
    <ligand>
        <name>(6S)-5,6,7,8-tetrahydrofolate</name>
        <dbReference type="ChEBI" id="CHEBI:57453"/>
    </ligand>
</feature>
<dbReference type="Gene3D" id="3.90.1150.10">
    <property type="entry name" value="Aspartate Aminotransferase, domain 1"/>
    <property type="match status" value="1"/>
</dbReference>
<dbReference type="InterPro" id="IPR015421">
    <property type="entry name" value="PyrdxlP-dep_Trfase_major"/>
</dbReference>
<feature type="binding site" evidence="12">
    <location>
        <begin position="349"/>
        <end position="351"/>
    </location>
    <ligand>
        <name>(6S)-5,6,7,8-tetrahydrofolate</name>
        <dbReference type="ChEBI" id="CHEBI:57453"/>
    </ligand>
</feature>
<comment type="catalytic activity">
    <reaction evidence="1 12">
        <text>(6R)-5,10-methylene-5,6,7,8-tetrahydrofolate + glycine + H2O = (6S)-5,6,7,8-tetrahydrofolate + L-serine</text>
        <dbReference type="Rhea" id="RHEA:15481"/>
        <dbReference type="ChEBI" id="CHEBI:15377"/>
        <dbReference type="ChEBI" id="CHEBI:15636"/>
        <dbReference type="ChEBI" id="CHEBI:33384"/>
        <dbReference type="ChEBI" id="CHEBI:57305"/>
        <dbReference type="ChEBI" id="CHEBI:57453"/>
        <dbReference type="EC" id="2.1.2.1"/>
    </reaction>
</comment>
<dbReference type="Pfam" id="PF00464">
    <property type="entry name" value="SHMT"/>
    <property type="match status" value="1"/>
</dbReference>
<name>A0A1G8GWK4_9BACI</name>
<reference evidence="15 16" key="1">
    <citation type="submission" date="2016-10" db="EMBL/GenBank/DDBJ databases">
        <authorList>
            <person name="de Groot N.N."/>
        </authorList>
    </citation>
    <scope>NUCLEOTIDE SEQUENCE [LARGE SCALE GENOMIC DNA]</scope>
    <source>
        <strain evidence="15 16">DSM 21632</strain>
    </source>
</reference>
<proteinExistence type="inferred from homology"/>
<evidence type="ECO:0000256" key="11">
    <source>
        <dbReference type="ARBA" id="ARBA00054606"/>
    </source>
</evidence>
<evidence type="ECO:0000313" key="16">
    <source>
        <dbReference type="Proteomes" id="UP000199163"/>
    </source>
</evidence>
<dbReference type="PROSITE" id="PS00096">
    <property type="entry name" value="SHMT"/>
    <property type="match status" value="1"/>
</dbReference>
<organism evidence="15 16">
    <name type="scientific">Alteribacillus persepolensis</name>
    <dbReference type="NCBI Taxonomy" id="568899"/>
    <lineage>
        <taxon>Bacteria</taxon>
        <taxon>Bacillati</taxon>
        <taxon>Bacillota</taxon>
        <taxon>Bacilli</taxon>
        <taxon>Bacillales</taxon>
        <taxon>Bacillaceae</taxon>
        <taxon>Alteribacillus</taxon>
    </lineage>
</organism>
<dbReference type="UniPathway" id="UPA00288">
    <property type="reaction ID" value="UER01023"/>
</dbReference>
<comment type="pathway">
    <text evidence="12">One-carbon metabolism; tetrahydrofolate interconversion.</text>
</comment>
<dbReference type="FunFam" id="3.90.1150.10:FF:000003">
    <property type="entry name" value="Serine hydroxymethyltransferase"/>
    <property type="match status" value="1"/>
</dbReference>
<feature type="domain" description="Serine hydroxymethyltransferase-like" evidence="14">
    <location>
        <begin position="4"/>
        <end position="380"/>
    </location>
</feature>
<dbReference type="PIRSF" id="PIRSF000412">
    <property type="entry name" value="SHMT"/>
    <property type="match status" value="1"/>
</dbReference>
<dbReference type="GO" id="GO:0004372">
    <property type="term" value="F:glycine hydroxymethyltransferase activity"/>
    <property type="evidence" value="ECO:0007669"/>
    <property type="project" value="UniProtKB-UniRule"/>
</dbReference>
<dbReference type="SUPFAM" id="SSF53383">
    <property type="entry name" value="PLP-dependent transferases"/>
    <property type="match status" value="1"/>
</dbReference>
<feature type="modified residue" description="N6-(pyridoxal phosphate)lysine" evidence="12 13">
    <location>
        <position position="225"/>
    </location>
</feature>
<dbReference type="Gene3D" id="3.40.640.10">
    <property type="entry name" value="Type I PLP-dependent aspartate aminotransferase-like (Major domain)"/>
    <property type="match status" value="1"/>
</dbReference>
<keyword evidence="6 12" id="KW-0963">Cytoplasm</keyword>
<dbReference type="InterPro" id="IPR019798">
    <property type="entry name" value="Ser_HO-MeTrfase_PLP_BS"/>
</dbReference>
<keyword evidence="9 12" id="KW-0808">Transferase</keyword>
<keyword evidence="15" id="KW-0489">Methyltransferase</keyword>
<dbReference type="OrthoDB" id="9803846at2"/>
<accession>A0A1G8GWK4</accession>
<dbReference type="CDD" id="cd00378">
    <property type="entry name" value="SHMT"/>
    <property type="match status" value="1"/>
</dbReference>
<evidence type="ECO:0000256" key="13">
    <source>
        <dbReference type="PIRSR" id="PIRSR000412-50"/>
    </source>
</evidence>
<dbReference type="Proteomes" id="UP000199163">
    <property type="component" value="Unassembled WGS sequence"/>
</dbReference>
<dbReference type="FunFam" id="3.40.640.10:FF:000001">
    <property type="entry name" value="Serine hydroxymethyltransferase"/>
    <property type="match status" value="1"/>
</dbReference>
<dbReference type="NCBIfam" id="NF000586">
    <property type="entry name" value="PRK00011.1"/>
    <property type="match status" value="1"/>
</dbReference>
<dbReference type="PANTHER" id="PTHR11680">
    <property type="entry name" value="SERINE HYDROXYMETHYLTRANSFERASE"/>
    <property type="match status" value="1"/>
</dbReference>
<evidence type="ECO:0000256" key="9">
    <source>
        <dbReference type="ARBA" id="ARBA00022679"/>
    </source>
</evidence>
<evidence type="ECO:0000256" key="5">
    <source>
        <dbReference type="ARBA" id="ARBA00011738"/>
    </source>
</evidence>
<dbReference type="InterPro" id="IPR015424">
    <property type="entry name" value="PyrdxlP-dep_Trfase"/>
</dbReference>
<dbReference type="HAMAP" id="MF_00051">
    <property type="entry name" value="SHMT"/>
    <property type="match status" value="1"/>
</dbReference>
<evidence type="ECO:0000256" key="8">
    <source>
        <dbReference type="ARBA" id="ARBA00022605"/>
    </source>
</evidence>
<keyword evidence="16" id="KW-1185">Reference proteome</keyword>
<dbReference type="PANTHER" id="PTHR11680:SF35">
    <property type="entry name" value="SERINE HYDROXYMETHYLTRANSFERASE 1"/>
    <property type="match status" value="1"/>
</dbReference>
<evidence type="ECO:0000256" key="3">
    <source>
        <dbReference type="ARBA" id="ARBA00004496"/>
    </source>
</evidence>
<evidence type="ECO:0000256" key="12">
    <source>
        <dbReference type="HAMAP-Rule" id="MF_00051"/>
    </source>
</evidence>
<dbReference type="GO" id="GO:0005829">
    <property type="term" value="C:cytosol"/>
    <property type="evidence" value="ECO:0007669"/>
    <property type="project" value="TreeGrafter"/>
</dbReference>
<comment type="function">
    <text evidence="11">Catalyzes the reversible interconversion of serine and glycine with tetrahydrofolate (THF) serving as the one-carbon carrier. This reaction serves as the major source of one-carbon groups required for the biosynthesis of purines, thymidylate, methionine, and other important biomolecules. Also exhibits THF-independent aldolase activity toward beta-hydroxyamino acids, producing glycine and aldehydes, via a retro-aldol mechanism. Thus, is able to catalyze the cleavage of L-allo-threonine.</text>
</comment>
<keyword evidence="7 12" id="KW-0554">One-carbon metabolism</keyword>
<dbReference type="GO" id="GO:0035999">
    <property type="term" value="P:tetrahydrofolate interconversion"/>
    <property type="evidence" value="ECO:0007669"/>
    <property type="project" value="UniProtKB-UniRule"/>
</dbReference>
<comment type="pathway">
    <text evidence="12">Amino-acid biosynthesis; glycine biosynthesis; glycine from L-serine: step 1/1.</text>
</comment>
<comment type="similarity">
    <text evidence="4 12">Belongs to the SHMT family.</text>
</comment>
<dbReference type="InterPro" id="IPR049943">
    <property type="entry name" value="Ser_HO-MeTrfase-like"/>
</dbReference>
<evidence type="ECO:0000256" key="1">
    <source>
        <dbReference type="ARBA" id="ARBA00001528"/>
    </source>
</evidence>
<dbReference type="GO" id="GO:0030170">
    <property type="term" value="F:pyridoxal phosphate binding"/>
    <property type="evidence" value="ECO:0007669"/>
    <property type="project" value="UniProtKB-UniRule"/>
</dbReference>
<evidence type="ECO:0000256" key="7">
    <source>
        <dbReference type="ARBA" id="ARBA00022563"/>
    </source>
</evidence>
<keyword evidence="10 12" id="KW-0663">Pyridoxal phosphate</keyword>
<comment type="subcellular location">
    <subcellularLocation>
        <location evidence="3 12">Cytoplasm</location>
    </subcellularLocation>
</comment>
<evidence type="ECO:0000313" key="15">
    <source>
        <dbReference type="EMBL" id="SDH98783.1"/>
    </source>
</evidence>
<dbReference type="UniPathway" id="UPA00193"/>
<dbReference type="InterPro" id="IPR001085">
    <property type="entry name" value="Ser_HO-MeTrfase"/>
</dbReference>
<evidence type="ECO:0000259" key="14">
    <source>
        <dbReference type="Pfam" id="PF00464"/>
    </source>
</evidence>
<evidence type="ECO:0000256" key="10">
    <source>
        <dbReference type="ARBA" id="ARBA00022898"/>
    </source>
</evidence>
<dbReference type="EC" id="2.1.2.1" evidence="12"/>
<feature type="binding site" evidence="12">
    <location>
        <position position="116"/>
    </location>
    <ligand>
        <name>(6S)-5,6,7,8-tetrahydrofolate</name>
        <dbReference type="ChEBI" id="CHEBI:57453"/>
    </ligand>
</feature>
<dbReference type="RefSeq" id="WP_091274710.1">
    <property type="nucleotide sequence ID" value="NZ_FNDK01000017.1"/>
</dbReference>
<gene>
    <name evidence="12" type="primary">glyA</name>
    <name evidence="15" type="ORF">SAMN05192534_11743</name>
</gene>
<evidence type="ECO:0000256" key="6">
    <source>
        <dbReference type="ARBA" id="ARBA00022490"/>
    </source>
</evidence>
<comment type="subunit">
    <text evidence="5 12">Homodimer.</text>
</comment>
<evidence type="ECO:0000256" key="4">
    <source>
        <dbReference type="ARBA" id="ARBA00006376"/>
    </source>
</evidence>
<dbReference type="InterPro" id="IPR015422">
    <property type="entry name" value="PyrdxlP-dep_Trfase_small"/>
</dbReference>
<dbReference type="EMBL" id="FNDK01000017">
    <property type="protein sequence ID" value="SDH98783.1"/>
    <property type="molecule type" value="Genomic_DNA"/>
</dbReference>
<dbReference type="GO" id="GO:0019264">
    <property type="term" value="P:glycine biosynthetic process from serine"/>
    <property type="evidence" value="ECO:0007669"/>
    <property type="project" value="UniProtKB-UniRule"/>
</dbReference>
<dbReference type="GO" id="GO:0008168">
    <property type="term" value="F:methyltransferase activity"/>
    <property type="evidence" value="ECO:0007669"/>
    <property type="project" value="UniProtKB-KW"/>
</dbReference>
<comment type="cofactor">
    <cofactor evidence="2 12 13">
        <name>pyridoxal 5'-phosphate</name>
        <dbReference type="ChEBI" id="CHEBI:597326"/>
    </cofactor>
</comment>
<keyword evidence="8 12" id="KW-0028">Amino-acid biosynthesis</keyword>
<dbReference type="STRING" id="568899.SAMN05192534_11743"/>
<feature type="site" description="Plays an important role in substrate specificity" evidence="12">
    <location>
        <position position="224"/>
    </location>
</feature>
<dbReference type="AlphaFoldDB" id="A0A1G8GWK4"/>